<dbReference type="EMBL" id="CP145163">
    <property type="protein sequence ID" value="WWC12495.1"/>
    <property type="molecule type" value="Genomic_DNA"/>
</dbReference>
<dbReference type="EMBL" id="CP104450">
    <property type="protein sequence ID" value="UXE38948.1"/>
    <property type="molecule type" value="Genomic_DNA"/>
</dbReference>
<dbReference type="Proteomes" id="UP000229713">
    <property type="component" value="Unassembled WGS sequence"/>
</dbReference>
<reference evidence="4 6" key="3">
    <citation type="submission" date="2024-02" db="EMBL/GenBank/DDBJ databases">
        <title>Tn5403 promotes plasmid rearrangements and degradation of the Klebsiella pneumoniae carbapenemase (KPC) transposon Tn4401.</title>
        <authorList>
            <person name="Sheppard A.E."/>
            <person name="Barry K.E."/>
            <person name="Parikh H.I."/>
            <person name="Vegesana K."/>
            <person name="Sebra R."/>
            <person name="George S."/>
            <person name="Sanderson N.D."/>
            <person name="Stoesser N."/>
            <person name="Eyre D.W."/>
            <person name="Crook D.W."/>
            <person name="Walker A.S."/>
            <person name="Mathers A.J."/>
        </authorList>
    </citation>
    <scope>NUCLEOTIDE SEQUENCE [LARGE SCALE GENOMIC DNA]</scope>
    <source>
        <strain evidence="4 6">CAV1921</strain>
    </source>
</reference>
<protein>
    <submittedName>
        <fullName evidence="3">DUF2884 domain-containing protein</fullName>
    </submittedName>
</protein>
<organism evidence="2 5">
    <name type="scientific">Raoultella ornithinolytica</name>
    <name type="common">Klebsiella ornithinolytica</name>
    <dbReference type="NCBI Taxonomy" id="54291"/>
    <lineage>
        <taxon>Bacteria</taxon>
        <taxon>Pseudomonadati</taxon>
        <taxon>Pseudomonadota</taxon>
        <taxon>Gammaproteobacteria</taxon>
        <taxon>Enterobacterales</taxon>
        <taxon>Enterobacteriaceae</taxon>
        <taxon>Klebsiella/Raoultella group</taxon>
        <taxon>Raoultella</taxon>
    </lineage>
</organism>
<name>A0A225U1Q1_RAOOR</name>
<dbReference type="InterPro" id="IPR021307">
    <property type="entry name" value="DUF2884"/>
</dbReference>
<evidence type="ECO:0000313" key="3">
    <source>
        <dbReference type="EMBL" id="UXE38948.1"/>
    </source>
</evidence>
<keyword evidence="1" id="KW-0732">Signal</keyword>
<feature type="signal peptide" evidence="1">
    <location>
        <begin position="1"/>
        <end position="20"/>
    </location>
</feature>
<sequence>MMRKTLLAVALSVTALSAHADYQCSVTPRDDVILSPHQVQVTGENGDLVIKPDGNLTYNGKQYSLTAAQREQAQDYQAGLRSSLPWIDDGARTRVEKGRQALDKIITEQVGASSSMHGRLTKLDAQLKTQMNRIIERRSDGLTFHYKAIDQVRADGQQLVNQAMGGILQDSINEMGAKAVLKGGGNPLQGILGSLGGLQTAIQEEWKNQEADFQKFGKDVCSRVVSLEDSRKALVSSLK</sequence>
<proteinExistence type="predicted"/>
<evidence type="ECO:0000313" key="5">
    <source>
        <dbReference type="Proteomes" id="UP000229713"/>
    </source>
</evidence>
<evidence type="ECO:0000313" key="4">
    <source>
        <dbReference type="EMBL" id="WWC12495.1"/>
    </source>
</evidence>
<reference evidence="3" key="2">
    <citation type="submission" date="2022-09" db="EMBL/GenBank/DDBJ databases">
        <title>Multidrug resistance Raoultella ornithinolytica Strain MQB_Silv_108.</title>
        <authorList>
            <person name="Quintela-Baluja M."/>
        </authorList>
    </citation>
    <scope>NUCLEOTIDE SEQUENCE</scope>
    <source>
        <strain evidence="3">MQB_Silv_108</strain>
    </source>
</reference>
<dbReference type="GeneID" id="93752279"/>
<dbReference type="Proteomes" id="UP001350972">
    <property type="component" value="Chromosome"/>
</dbReference>
<dbReference type="Proteomes" id="UP001064206">
    <property type="component" value="Chromosome"/>
</dbReference>
<feature type="chain" id="PRO_5044569695" evidence="1">
    <location>
        <begin position="21"/>
        <end position="239"/>
    </location>
</feature>
<dbReference type="Pfam" id="PF11101">
    <property type="entry name" value="DUF2884"/>
    <property type="match status" value="1"/>
</dbReference>
<dbReference type="AlphaFoldDB" id="A0A225U1Q1"/>
<dbReference type="NCBIfam" id="NF007913">
    <property type="entry name" value="PRK10626.1"/>
    <property type="match status" value="1"/>
</dbReference>
<dbReference type="EMBL" id="NKYI01000030">
    <property type="protein sequence ID" value="PIK81771.1"/>
    <property type="molecule type" value="Genomic_DNA"/>
</dbReference>
<dbReference type="RefSeq" id="WP_015585744.1">
    <property type="nucleotide sequence ID" value="NZ_ABDFAB020000006.1"/>
</dbReference>
<reference evidence="2 5" key="1">
    <citation type="submission" date="2017-07" db="EMBL/GenBank/DDBJ databases">
        <title>Raoultella ornithinolytica strain HH3 draft genome.</title>
        <authorList>
            <person name="Duceppe M.-O."/>
            <person name="Huang H."/>
            <person name="Phipps-Todd B."/>
        </authorList>
    </citation>
    <scope>NUCLEOTIDE SEQUENCE [LARGE SCALE GENOMIC DNA]</scope>
    <source>
        <strain evidence="2 5">HH3</strain>
    </source>
</reference>
<keyword evidence="6" id="KW-1185">Reference proteome</keyword>
<gene>
    <name evidence="2" type="ORF">CFY86_23435</name>
    <name evidence="4" type="ORF">LM286_03815</name>
    <name evidence="3" type="ORF">N2J37_03965</name>
</gene>
<evidence type="ECO:0000313" key="2">
    <source>
        <dbReference type="EMBL" id="PIK81771.1"/>
    </source>
</evidence>
<dbReference type="PaxDb" id="1286170-RORB6_22525"/>
<accession>A0A225U1Q1</accession>
<evidence type="ECO:0000256" key="1">
    <source>
        <dbReference type="SAM" id="SignalP"/>
    </source>
</evidence>
<evidence type="ECO:0000313" key="6">
    <source>
        <dbReference type="Proteomes" id="UP001350972"/>
    </source>
</evidence>